<dbReference type="CDD" id="cd14014">
    <property type="entry name" value="STKc_PknB_like"/>
    <property type="match status" value="1"/>
</dbReference>
<dbReference type="FunFam" id="1.10.510.10:FF:000021">
    <property type="entry name" value="Serine/threonine protein kinase"/>
    <property type="match status" value="1"/>
</dbReference>
<dbReference type="InterPro" id="IPR000719">
    <property type="entry name" value="Prot_kinase_dom"/>
</dbReference>
<dbReference type="InterPro" id="IPR008271">
    <property type="entry name" value="Ser/Thr_kinase_AS"/>
</dbReference>
<dbReference type="SMART" id="SM00220">
    <property type="entry name" value="S_TKc"/>
    <property type="match status" value="1"/>
</dbReference>
<evidence type="ECO:0000256" key="3">
    <source>
        <dbReference type="ARBA" id="ARBA00022679"/>
    </source>
</evidence>
<dbReference type="PROSITE" id="PS00108">
    <property type="entry name" value="PROTEIN_KINASE_ST"/>
    <property type="match status" value="1"/>
</dbReference>
<evidence type="ECO:0000313" key="10">
    <source>
        <dbReference type="EMBL" id="QNG55957.1"/>
    </source>
</evidence>
<name>A0A7G7MT46_9PSEU</name>
<feature type="binding site" evidence="7">
    <location>
        <position position="34"/>
    </location>
    <ligand>
        <name>ATP</name>
        <dbReference type="ChEBI" id="CHEBI:30616"/>
    </ligand>
</feature>
<organism evidence="10 11">
    <name type="scientific">Pseudonocardia petroleophila</name>
    <dbReference type="NCBI Taxonomy" id="37331"/>
    <lineage>
        <taxon>Bacteria</taxon>
        <taxon>Bacillati</taxon>
        <taxon>Actinomycetota</taxon>
        <taxon>Actinomycetes</taxon>
        <taxon>Pseudonocardiales</taxon>
        <taxon>Pseudonocardiaceae</taxon>
        <taxon>Pseudonocardia</taxon>
    </lineage>
</organism>
<protein>
    <recommendedName>
        <fullName evidence="1">non-specific serine/threonine protein kinase</fullName>
        <ecNumber evidence="1">2.7.11.1</ecNumber>
    </recommendedName>
</protein>
<dbReference type="PANTHER" id="PTHR43289">
    <property type="entry name" value="MITOGEN-ACTIVATED PROTEIN KINASE KINASE KINASE 20-RELATED"/>
    <property type="match status" value="1"/>
</dbReference>
<dbReference type="Gene3D" id="3.30.200.20">
    <property type="entry name" value="Phosphorylase Kinase, domain 1"/>
    <property type="match status" value="1"/>
</dbReference>
<dbReference type="InterPro" id="IPR011009">
    <property type="entry name" value="Kinase-like_dom_sf"/>
</dbReference>
<evidence type="ECO:0000256" key="2">
    <source>
        <dbReference type="ARBA" id="ARBA00022527"/>
    </source>
</evidence>
<dbReference type="KEGG" id="ppel:H6H00_30080"/>
<keyword evidence="8" id="KW-0472">Membrane</keyword>
<gene>
    <name evidence="10" type="ORF">H6H00_30080</name>
</gene>
<evidence type="ECO:0000256" key="8">
    <source>
        <dbReference type="SAM" id="Phobius"/>
    </source>
</evidence>
<evidence type="ECO:0000259" key="9">
    <source>
        <dbReference type="PROSITE" id="PS50011"/>
    </source>
</evidence>
<proteinExistence type="predicted"/>
<dbReference type="PROSITE" id="PS00107">
    <property type="entry name" value="PROTEIN_KINASE_ATP"/>
    <property type="match status" value="1"/>
</dbReference>
<dbReference type="Pfam" id="PF00069">
    <property type="entry name" value="Pkinase"/>
    <property type="match status" value="1"/>
</dbReference>
<feature type="transmembrane region" description="Helical" evidence="8">
    <location>
        <begin position="413"/>
        <end position="432"/>
    </location>
</feature>
<feature type="domain" description="Protein kinase" evidence="9">
    <location>
        <begin position="5"/>
        <end position="269"/>
    </location>
</feature>
<keyword evidence="3" id="KW-0808">Transferase</keyword>
<evidence type="ECO:0000256" key="5">
    <source>
        <dbReference type="ARBA" id="ARBA00022777"/>
    </source>
</evidence>
<keyword evidence="6 7" id="KW-0067">ATP-binding</keyword>
<keyword evidence="4 7" id="KW-0547">Nucleotide-binding</keyword>
<dbReference type="Gene3D" id="1.10.510.10">
    <property type="entry name" value="Transferase(Phosphotransferase) domain 1"/>
    <property type="match status" value="1"/>
</dbReference>
<keyword evidence="5 10" id="KW-0418">Kinase</keyword>
<evidence type="ECO:0000256" key="6">
    <source>
        <dbReference type="ARBA" id="ARBA00022840"/>
    </source>
</evidence>
<evidence type="ECO:0000313" key="11">
    <source>
        <dbReference type="Proteomes" id="UP000515728"/>
    </source>
</evidence>
<keyword evidence="2" id="KW-0723">Serine/threonine-protein kinase</keyword>
<evidence type="ECO:0000256" key="1">
    <source>
        <dbReference type="ARBA" id="ARBA00012513"/>
    </source>
</evidence>
<keyword evidence="8" id="KW-1133">Transmembrane helix</keyword>
<dbReference type="SUPFAM" id="SSF56112">
    <property type="entry name" value="Protein kinase-like (PK-like)"/>
    <property type="match status" value="1"/>
</dbReference>
<dbReference type="AlphaFoldDB" id="A0A7G7MT46"/>
<keyword evidence="8" id="KW-0812">Transmembrane</keyword>
<accession>A0A7G7MT46</accession>
<dbReference type="PANTHER" id="PTHR43289:SF6">
    <property type="entry name" value="SERINE_THREONINE-PROTEIN KINASE NEKL-3"/>
    <property type="match status" value="1"/>
</dbReference>
<dbReference type="InterPro" id="IPR017441">
    <property type="entry name" value="Protein_kinase_ATP_BS"/>
</dbReference>
<reference evidence="10 11" key="1">
    <citation type="submission" date="2020-08" db="EMBL/GenBank/DDBJ databases">
        <authorList>
            <person name="Mo P."/>
        </authorList>
    </citation>
    <scope>NUCLEOTIDE SEQUENCE [LARGE SCALE GENOMIC DNA]</scope>
    <source>
        <strain evidence="10 11">CGMCC 4.1532</strain>
    </source>
</reference>
<feature type="transmembrane region" description="Helical" evidence="8">
    <location>
        <begin position="479"/>
        <end position="501"/>
    </location>
</feature>
<dbReference type="GO" id="GO:0004674">
    <property type="term" value="F:protein serine/threonine kinase activity"/>
    <property type="evidence" value="ECO:0007669"/>
    <property type="project" value="UniProtKB-KW"/>
</dbReference>
<feature type="transmembrane region" description="Helical" evidence="8">
    <location>
        <begin position="444"/>
        <end position="467"/>
    </location>
</feature>
<dbReference type="Proteomes" id="UP000515728">
    <property type="component" value="Chromosome"/>
</dbReference>
<dbReference type="GO" id="GO:0005524">
    <property type="term" value="F:ATP binding"/>
    <property type="evidence" value="ECO:0007669"/>
    <property type="project" value="UniProtKB-UniRule"/>
</dbReference>
<keyword evidence="11" id="KW-1185">Reference proteome</keyword>
<evidence type="ECO:0000256" key="7">
    <source>
        <dbReference type="PROSITE-ProRule" id="PRU10141"/>
    </source>
</evidence>
<dbReference type="EMBL" id="CP060131">
    <property type="protein sequence ID" value="QNG55957.1"/>
    <property type="molecule type" value="Genomic_DNA"/>
</dbReference>
<sequence length="510" mass="53248">MFGPYRLDGLLGQGGMGRVYRAFDTDQDRPVALKVLPAALSADPEYRQRFRREAKVASQLTDPHVVPIHRHGEIDGQLFLDMRLVDGDDLSKVLRRDGPLDAESAVRVVEQVASALDAAHEAGLVHRDVKPANVFLTRGRPGGPRFAYLGDFGIARSASSSTLTATGTTLGTLDYMAPERFLGREVDARADVYALACLLHEALTARKPFAGDELPALMNAHLNLAPPRPSATHPVPAGLDAVVARGMAKDPAQRHATAGALAGAARAALSGHVPAAPPVVPLEKAAPVAHGTEPLRLDVPEGVGQVERWLVAPGQPYVAGTVVMVVRMRDGQSRPVADPQAGLLVVPGVGPGSVVRSGDALGSVHRVGFSAPAGLSRPLEPARRRAPSTAGILGIGAGALLHLLVLATFELNGILVMMWLSGIVFGTLAVDNRRRPSWGGGRRVALVVVAVPLVAAAVFLALVLGALPTGYSSDTPDNAAAGIVFTVVALVVYGLWAVSLWSRPARAGGG</sequence>
<dbReference type="EC" id="2.7.11.1" evidence="1"/>
<evidence type="ECO:0000256" key="4">
    <source>
        <dbReference type="ARBA" id="ARBA00022741"/>
    </source>
</evidence>
<dbReference type="PROSITE" id="PS50011">
    <property type="entry name" value="PROTEIN_KINASE_DOM"/>
    <property type="match status" value="1"/>
</dbReference>